<dbReference type="PANTHER" id="PTHR35043:SF7">
    <property type="entry name" value="TRANSCRIPTION FACTOR DOMAIN-CONTAINING PROTEIN"/>
    <property type="match status" value="1"/>
</dbReference>
<dbReference type="OrthoDB" id="9451547at2759"/>
<feature type="transmembrane region" description="Helical" evidence="1">
    <location>
        <begin position="428"/>
        <end position="452"/>
    </location>
</feature>
<evidence type="ECO:0000313" key="3">
    <source>
        <dbReference type="Proteomes" id="UP000027265"/>
    </source>
</evidence>
<keyword evidence="3" id="KW-1185">Reference proteome</keyword>
<proteinExistence type="predicted"/>
<evidence type="ECO:0000313" key="2">
    <source>
        <dbReference type="EMBL" id="KDQ59774.1"/>
    </source>
</evidence>
<dbReference type="AlphaFoldDB" id="A0A067PYH4"/>
<dbReference type="HOGENOM" id="CLU_022883_6_1_1"/>
<organism evidence="2 3">
    <name type="scientific">Jaapia argillacea MUCL 33604</name>
    <dbReference type="NCBI Taxonomy" id="933084"/>
    <lineage>
        <taxon>Eukaryota</taxon>
        <taxon>Fungi</taxon>
        <taxon>Dikarya</taxon>
        <taxon>Basidiomycota</taxon>
        <taxon>Agaricomycotina</taxon>
        <taxon>Agaricomycetes</taxon>
        <taxon>Agaricomycetidae</taxon>
        <taxon>Jaapiales</taxon>
        <taxon>Jaapiaceae</taxon>
        <taxon>Jaapia</taxon>
    </lineage>
</organism>
<feature type="transmembrane region" description="Helical" evidence="1">
    <location>
        <begin position="387"/>
        <end position="407"/>
    </location>
</feature>
<dbReference type="PANTHER" id="PTHR35043">
    <property type="entry name" value="TRANSCRIPTION FACTOR DOMAIN-CONTAINING PROTEIN"/>
    <property type="match status" value="1"/>
</dbReference>
<feature type="transmembrane region" description="Helical" evidence="1">
    <location>
        <begin position="51"/>
        <end position="69"/>
    </location>
</feature>
<dbReference type="Proteomes" id="UP000027265">
    <property type="component" value="Unassembled WGS sequence"/>
</dbReference>
<keyword evidence="1" id="KW-0472">Membrane</keyword>
<keyword evidence="1" id="KW-0812">Transmembrane</keyword>
<evidence type="ECO:0000256" key="1">
    <source>
        <dbReference type="SAM" id="Phobius"/>
    </source>
</evidence>
<feature type="transmembrane region" description="Helical" evidence="1">
    <location>
        <begin position="228"/>
        <end position="250"/>
    </location>
</feature>
<feature type="transmembrane region" description="Helical" evidence="1">
    <location>
        <begin position="12"/>
        <end position="31"/>
    </location>
</feature>
<dbReference type="EMBL" id="KL197715">
    <property type="protein sequence ID" value="KDQ59774.1"/>
    <property type="molecule type" value="Genomic_DNA"/>
</dbReference>
<dbReference type="InParanoid" id="A0A067PYH4"/>
<feature type="transmembrane region" description="Helical" evidence="1">
    <location>
        <begin position="175"/>
        <end position="194"/>
    </location>
</feature>
<dbReference type="STRING" id="933084.A0A067PYH4"/>
<sequence length="475" mass="52563">MTSCEGIEDCRTIWTIIWSCLVTVAACTWVAVHLNVPSPNEGMVNRTLRRIGIMVIAVVAPEFVVGWAARQYMVAGRVAKDHEEDHKWTRTHGFFALMGGFMLYDGDQPIRTLTLADLETLVDDGSIDFPSITKEEIEDRSKGDALSKGIALIHTTWFTIQVIARGVRRLPITELEVVTLAFTVLNVATYSLWWSKPLSVQCPFRVPLKPGCQKQSRDTSAPMTPAGIVLYSLAACVVFAGIAGAGYGVYVLAKQKHGNKHAAHEAAKIIVALCQAFWIVAIVVVAVVVAVLLALLFTGLMVFGHIIMGFTAAMMAFFGMGLGMGLGYLQDRDALKVPTFYDGDLNPKEQRNFQTFILPTIAITFGAVHCMAWQYNFPSHVEQMLWRMAAVAITCSPIVMTVVSGWAHSSGQRMSLNFDKNEPFWFKVFMIFALLVFVFYLVSRITLLTIAFSSLRSLPSGAFEVISWTSYIPHL</sequence>
<keyword evidence="1" id="KW-1133">Transmembrane helix</keyword>
<gene>
    <name evidence="2" type="ORF">JAAARDRAFT_126716</name>
</gene>
<feature type="transmembrane region" description="Helical" evidence="1">
    <location>
        <begin position="270"/>
        <end position="297"/>
    </location>
</feature>
<feature type="transmembrane region" description="Helical" evidence="1">
    <location>
        <begin position="303"/>
        <end position="329"/>
    </location>
</feature>
<feature type="transmembrane region" description="Helical" evidence="1">
    <location>
        <begin position="356"/>
        <end position="375"/>
    </location>
</feature>
<protein>
    <submittedName>
        <fullName evidence="2">Uncharacterized protein</fullName>
    </submittedName>
</protein>
<accession>A0A067PYH4</accession>
<name>A0A067PYH4_9AGAM</name>
<reference evidence="3" key="1">
    <citation type="journal article" date="2014" name="Proc. Natl. Acad. Sci. U.S.A.">
        <title>Extensive sampling of basidiomycete genomes demonstrates inadequacy of the white-rot/brown-rot paradigm for wood decay fungi.</title>
        <authorList>
            <person name="Riley R."/>
            <person name="Salamov A.A."/>
            <person name="Brown D.W."/>
            <person name="Nagy L.G."/>
            <person name="Floudas D."/>
            <person name="Held B.W."/>
            <person name="Levasseur A."/>
            <person name="Lombard V."/>
            <person name="Morin E."/>
            <person name="Otillar R."/>
            <person name="Lindquist E.A."/>
            <person name="Sun H."/>
            <person name="LaButti K.M."/>
            <person name="Schmutz J."/>
            <person name="Jabbour D."/>
            <person name="Luo H."/>
            <person name="Baker S.E."/>
            <person name="Pisabarro A.G."/>
            <person name="Walton J.D."/>
            <person name="Blanchette R.A."/>
            <person name="Henrissat B."/>
            <person name="Martin F."/>
            <person name="Cullen D."/>
            <person name="Hibbett D.S."/>
            <person name="Grigoriev I.V."/>
        </authorList>
    </citation>
    <scope>NUCLEOTIDE SEQUENCE [LARGE SCALE GENOMIC DNA]</scope>
    <source>
        <strain evidence="3">MUCL 33604</strain>
    </source>
</reference>